<evidence type="ECO:0000313" key="2">
    <source>
        <dbReference type="EMBL" id="MBA0760041.1"/>
    </source>
</evidence>
<comment type="caution">
    <text evidence="2">The sequence shown here is derived from an EMBL/GenBank/DDBJ whole genome shotgun (WGS) entry which is preliminary data.</text>
</comment>
<reference evidence="2 3" key="1">
    <citation type="journal article" date="2019" name="Genome Biol. Evol.">
        <title>Insights into the evolution of the New World diploid cottons (Gossypium, subgenus Houzingenia) based on genome sequencing.</title>
        <authorList>
            <person name="Grover C.E."/>
            <person name="Arick M.A. 2nd"/>
            <person name="Thrash A."/>
            <person name="Conover J.L."/>
            <person name="Sanders W.S."/>
            <person name="Peterson D.G."/>
            <person name="Frelichowski J.E."/>
            <person name="Scheffler J.A."/>
            <person name="Scheffler B.E."/>
            <person name="Wendel J.F."/>
        </authorList>
    </citation>
    <scope>NUCLEOTIDE SEQUENCE [LARGE SCALE GENOMIC DNA]</scope>
    <source>
        <strain evidence="2">8</strain>
        <tissue evidence="2">Leaf</tissue>
    </source>
</reference>
<feature type="domain" description="Zinc knuckle CX2CX4HX4C" evidence="1">
    <location>
        <begin position="38"/>
        <end position="85"/>
    </location>
</feature>
<name>A0A7J9DHA7_9ROSI</name>
<dbReference type="Pfam" id="PF14392">
    <property type="entry name" value="zf-CCHC_4"/>
    <property type="match status" value="1"/>
</dbReference>
<evidence type="ECO:0000259" key="1">
    <source>
        <dbReference type="Pfam" id="PF14392"/>
    </source>
</evidence>
<dbReference type="InterPro" id="IPR025836">
    <property type="entry name" value="Zn_knuckle_CX2CX4HX4C"/>
</dbReference>
<dbReference type="InterPro" id="IPR040256">
    <property type="entry name" value="At4g02000-like"/>
</dbReference>
<dbReference type="PANTHER" id="PTHR31286:SF153">
    <property type="entry name" value="DUF4283 DOMAIN PROTEIN"/>
    <property type="match status" value="1"/>
</dbReference>
<evidence type="ECO:0000313" key="3">
    <source>
        <dbReference type="Proteomes" id="UP000593568"/>
    </source>
</evidence>
<dbReference type="PANTHER" id="PTHR31286">
    <property type="entry name" value="GLYCINE-RICH CELL WALL STRUCTURAL PROTEIN 1.8-LIKE"/>
    <property type="match status" value="1"/>
</dbReference>
<keyword evidence="3" id="KW-1185">Reference proteome</keyword>
<dbReference type="Proteomes" id="UP000593568">
    <property type="component" value="Unassembled WGS sequence"/>
</dbReference>
<gene>
    <name evidence="2" type="ORF">Gotri_022831</name>
</gene>
<accession>A0A7J9DHA7</accession>
<organism evidence="2 3">
    <name type="scientific">Gossypium trilobum</name>
    <dbReference type="NCBI Taxonomy" id="34281"/>
    <lineage>
        <taxon>Eukaryota</taxon>
        <taxon>Viridiplantae</taxon>
        <taxon>Streptophyta</taxon>
        <taxon>Embryophyta</taxon>
        <taxon>Tracheophyta</taxon>
        <taxon>Spermatophyta</taxon>
        <taxon>Magnoliopsida</taxon>
        <taxon>eudicotyledons</taxon>
        <taxon>Gunneridae</taxon>
        <taxon>Pentapetalae</taxon>
        <taxon>rosids</taxon>
        <taxon>malvids</taxon>
        <taxon>Malvales</taxon>
        <taxon>Malvaceae</taxon>
        <taxon>Malvoideae</taxon>
        <taxon>Gossypium</taxon>
    </lineage>
</organism>
<sequence>MSEGMARQMENFIGEFLDHNAKILTKGFRKIMCIKVCLDVQNPLKRKKRVTYGEDKSTYADFQYERLSLFCFLCGQLGHDESFCPLRLSLGFQKFEFGWDISLRIVTRRETMAMRFHGVEDVNSARGKGVNRELCRRFQRLNQVNEIGSQRCEDETIHNMITESNEVLEERPIGPAEGKKRQRVQQIEGREDFCMVISHFDSMLIGFVKNILKRKYVKGGI</sequence>
<dbReference type="AlphaFoldDB" id="A0A7J9DHA7"/>
<proteinExistence type="predicted"/>
<protein>
    <recommendedName>
        <fullName evidence="1">Zinc knuckle CX2CX4HX4C domain-containing protein</fullName>
    </recommendedName>
</protein>
<dbReference type="EMBL" id="JABEZW010000002">
    <property type="protein sequence ID" value="MBA0760041.1"/>
    <property type="molecule type" value="Genomic_DNA"/>
</dbReference>